<dbReference type="EMBL" id="MU853355">
    <property type="protein sequence ID" value="KAK4109627.1"/>
    <property type="molecule type" value="Genomic_DNA"/>
</dbReference>
<organism evidence="2 3">
    <name type="scientific">Canariomyces notabilis</name>
    <dbReference type="NCBI Taxonomy" id="2074819"/>
    <lineage>
        <taxon>Eukaryota</taxon>
        <taxon>Fungi</taxon>
        <taxon>Dikarya</taxon>
        <taxon>Ascomycota</taxon>
        <taxon>Pezizomycotina</taxon>
        <taxon>Sordariomycetes</taxon>
        <taxon>Sordariomycetidae</taxon>
        <taxon>Sordariales</taxon>
        <taxon>Chaetomiaceae</taxon>
        <taxon>Canariomyces</taxon>
    </lineage>
</organism>
<feature type="region of interest" description="Disordered" evidence="1">
    <location>
        <begin position="63"/>
        <end position="89"/>
    </location>
</feature>
<feature type="region of interest" description="Disordered" evidence="1">
    <location>
        <begin position="387"/>
        <end position="423"/>
    </location>
</feature>
<comment type="caution">
    <text evidence="2">The sequence shown here is derived from an EMBL/GenBank/DDBJ whole genome shotgun (WGS) entry which is preliminary data.</text>
</comment>
<dbReference type="GeneID" id="89933394"/>
<dbReference type="Proteomes" id="UP001302812">
    <property type="component" value="Unassembled WGS sequence"/>
</dbReference>
<protein>
    <submittedName>
        <fullName evidence="2">Uncharacterized protein</fullName>
    </submittedName>
</protein>
<dbReference type="RefSeq" id="XP_064667197.1">
    <property type="nucleotide sequence ID" value="XM_064809271.1"/>
</dbReference>
<evidence type="ECO:0000313" key="2">
    <source>
        <dbReference type="EMBL" id="KAK4109627.1"/>
    </source>
</evidence>
<dbReference type="AlphaFoldDB" id="A0AAN6QN81"/>
<gene>
    <name evidence="2" type="ORF">N656DRAFT_331561</name>
</gene>
<sequence>MDWDADDALLPFEHRDQEEQAEAWYNHPVRVQNRQLVQENLRLKRLLRENGISWDPLLTLDTSDPSRSRGTWSSRKRIRTRSSKGATTLTPEDCRLPTLPVEIQLYILEYAMTSKYPIIDPLCKLSKDNITAAEKGRGNQIAIGFLATCKTYLIEGRNFLWRNNKFVFTSPNALRNFAELGYQYRKSITHITLRIIARYYDDEDRPHLAPYPSLEYAHDKTINLKVIPRVKEQNLSRKGFKSYSWNQVVDFIEVLRPPFDPNHPKGLPRPRLLPSLEILRIDLVNFPENYLTPPTGSAIHNVASHDLGCTINELQITGVPDCAWGNEVAAQLSRMVKDEGLVLRGDSAFVFSGNRLRSMSDRSRWGPCWYPKVVRAWKALAEEYARTKTTTSPTPHPPRGHRHDHADPYTMPPAPKEEGHPESLWKERRTIFKRVPIMQDGDERVWMEFDRLSGLPIDNDEYDPDEDEYDVEDLICLHCGVMHSPFGDD</sequence>
<evidence type="ECO:0000313" key="3">
    <source>
        <dbReference type="Proteomes" id="UP001302812"/>
    </source>
</evidence>
<evidence type="ECO:0000256" key="1">
    <source>
        <dbReference type="SAM" id="MobiDB-lite"/>
    </source>
</evidence>
<feature type="compositionally biased region" description="Polar residues" evidence="1">
    <location>
        <begin position="63"/>
        <end position="72"/>
    </location>
</feature>
<name>A0AAN6QN81_9PEZI</name>
<keyword evidence="3" id="KW-1185">Reference proteome</keyword>
<reference evidence="2" key="1">
    <citation type="journal article" date="2023" name="Mol. Phylogenet. Evol.">
        <title>Genome-scale phylogeny and comparative genomics of the fungal order Sordariales.</title>
        <authorList>
            <person name="Hensen N."/>
            <person name="Bonometti L."/>
            <person name="Westerberg I."/>
            <person name="Brannstrom I.O."/>
            <person name="Guillou S."/>
            <person name="Cros-Aarteil S."/>
            <person name="Calhoun S."/>
            <person name="Haridas S."/>
            <person name="Kuo A."/>
            <person name="Mondo S."/>
            <person name="Pangilinan J."/>
            <person name="Riley R."/>
            <person name="LaButti K."/>
            <person name="Andreopoulos B."/>
            <person name="Lipzen A."/>
            <person name="Chen C."/>
            <person name="Yan M."/>
            <person name="Daum C."/>
            <person name="Ng V."/>
            <person name="Clum A."/>
            <person name="Steindorff A."/>
            <person name="Ohm R.A."/>
            <person name="Martin F."/>
            <person name="Silar P."/>
            <person name="Natvig D.O."/>
            <person name="Lalanne C."/>
            <person name="Gautier V."/>
            <person name="Ament-Velasquez S.L."/>
            <person name="Kruys A."/>
            <person name="Hutchinson M.I."/>
            <person name="Powell A.J."/>
            <person name="Barry K."/>
            <person name="Miller A.N."/>
            <person name="Grigoriev I.V."/>
            <person name="Debuchy R."/>
            <person name="Gladieux P."/>
            <person name="Hiltunen Thoren M."/>
            <person name="Johannesson H."/>
        </authorList>
    </citation>
    <scope>NUCLEOTIDE SEQUENCE</scope>
    <source>
        <strain evidence="2">CBS 508.74</strain>
    </source>
</reference>
<proteinExistence type="predicted"/>
<reference evidence="2" key="2">
    <citation type="submission" date="2023-05" db="EMBL/GenBank/DDBJ databases">
        <authorList>
            <consortium name="Lawrence Berkeley National Laboratory"/>
            <person name="Steindorff A."/>
            <person name="Hensen N."/>
            <person name="Bonometti L."/>
            <person name="Westerberg I."/>
            <person name="Brannstrom I.O."/>
            <person name="Guillou S."/>
            <person name="Cros-Aarteil S."/>
            <person name="Calhoun S."/>
            <person name="Haridas S."/>
            <person name="Kuo A."/>
            <person name="Mondo S."/>
            <person name="Pangilinan J."/>
            <person name="Riley R."/>
            <person name="Labutti K."/>
            <person name="Andreopoulos B."/>
            <person name="Lipzen A."/>
            <person name="Chen C."/>
            <person name="Yanf M."/>
            <person name="Daum C."/>
            <person name="Ng V."/>
            <person name="Clum A."/>
            <person name="Ohm R."/>
            <person name="Martin F."/>
            <person name="Silar P."/>
            <person name="Natvig D."/>
            <person name="Lalanne C."/>
            <person name="Gautier V."/>
            <person name="Ament-Velasquez S.L."/>
            <person name="Kruys A."/>
            <person name="Hutchinson M.I."/>
            <person name="Powell A.J."/>
            <person name="Barry K."/>
            <person name="Miller A.N."/>
            <person name="Grigoriev I.V."/>
            <person name="Debuchy R."/>
            <person name="Gladieux P."/>
            <person name="Thoren M.H."/>
            <person name="Johannesson H."/>
        </authorList>
    </citation>
    <scope>NUCLEOTIDE SEQUENCE</scope>
    <source>
        <strain evidence="2">CBS 508.74</strain>
    </source>
</reference>
<accession>A0AAN6QN81</accession>